<evidence type="ECO:0000256" key="4">
    <source>
        <dbReference type="HAMAP-Rule" id="MF_01201"/>
    </source>
</evidence>
<dbReference type="PANTHER" id="PTHR30511:SF0">
    <property type="entry name" value="ALANINE RACEMASE, CATABOLIC-RELATED"/>
    <property type="match status" value="1"/>
</dbReference>
<dbReference type="InterPro" id="IPR011079">
    <property type="entry name" value="Ala_racemase_C"/>
</dbReference>
<dbReference type="Pfam" id="PF00842">
    <property type="entry name" value="Ala_racemase_C"/>
    <property type="match status" value="1"/>
</dbReference>
<evidence type="ECO:0000256" key="5">
    <source>
        <dbReference type="PIRSR" id="PIRSR600821-50"/>
    </source>
</evidence>
<dbReference type="AlphaFoldDB" id="A0A6A7K7C4"/>
<dbReference type="GO" id="GO:0005829">
    <property type="term" value="C:cytosol"/>
    <property type="evidence" value="ECO:0007669"/>
    <property type="project" value="TreeGrafter"/>
</dbReference>
<dbReference type="SUPFAM" id="SSF50621">
    <property type="entry name" value="Alanine racemase C-terminal domain-like"/>
    <property type="match status" value="1"/>
</dbReference>
<feature type="active site" description="Proton acceptor; specific for D-alanine" evidence="4">
    <location>
        <position position="35"/>
    </location>
</feature>
<gene>
    <name evidence="8" type="primary">alr</name>
    <name evidence="8" type="ORF">GC105_06265</name>
</gene>
<feature type="binding site" evidence="4 6">
    <location>
        <position position="309"/>
    </location>
    <ligand>
        <name>substrate</name>
    </ligand>
</feature>
<feature type="modified residue" description="N6-(pyridoxal phosphate)lysine" evidence="4 5">
    <location>
        <position position="35"/>
    </location>
</feature>
<dbReference type="EMBL" id="WHNX01000007">
    <property type="protein sequence ID" value="MPW25388.1"/>
    <property type="molecule type" value="Genomic_DNA"/>
</dbReference>
<dbReference type="RefSeq" id="WP_343029969.1">
    <property type="nucleotide sequence ID" value="NZ_WHNX01000007.1"/>
</dbReference>
<dbReference type="HAMAP" id="MF_01201">
    <property type="entry name" value="Ala_racemase"/>
    <property type="match status" value="1"/>
</dbReference>
<dbReference type="GO" id="GO:0030170">
    <property type="term" value="F:pyridoxal phosphate binding"/>
    <property type="evidence" value="ECO:0007669"/>
    <property type="project" value="UniProtKB-UniRule"/>
</dbReference>
<comment type="function">
    <text evidence="4">Catalyzes the interconversion of L-alanine and D-alanine. May also act on other amino acids.</text>
</comment>
<dbReference type="Pfam" id="PF01168">
    <property type="entry name" value="Ala_racemase_N"/>
    <property type="match status" value="1"/>
</dbReference>
<keyword evidence="3 4" id="KW-0413">Isomerase</keyword>
<comment type="catalytic activity">
    <reaction evidence="4">
        <text>L-alanine = D-alanine</text>
        <dbReference type="Rhea" id="RHEA:20249"/>
        <dbReference type="ChEBI" id="CHEBI:57416"/>
        <dbReference type="ChEBI" id="CHEBI:57972"/>
        <dbReference type="EC" id="5.1.1.1"/>
    </reaction>
</comment>
<comment type="caution">
    <text evidence="8">The sequence shown here is derived from an EMBL/GenBank/DDBJ whole genome shotgun (WGS) entry which is preliminary data.</text>
</comment>
<dbReference type="GO" id="GO:0009252">
    <property type="term" value="P:peptidoglycan biosynthetic process"/>
    <property type="evidence" value="ECO:0007669"/>
    <property type="project" value="TreeGrafter"/>
</dbReference>
<dbReference type="GO" id="GO:0008784">
    <property type="term" value="F:alanine racemase activity"/>
    <property type="evidence" value="ECO:0007669"/>
    <property type="project" value="UniProtKB-UniRule"/>
</dbReference>
<evidence type="ECO:0000256" key="3">
    <source>
        <dbReference type="ARBA" id="ARBA00023235"/>
    </source>
</evidence>
<comment type="similarity">
    <text evidence="4">Belongs to the alanine racemase family.</text>
</comment>
<keyword evidence="2 4" id="KW-0663">Pyridoxal phosphate</keyword>
<keyword evidence="9" id="KW-1185">Reference proteome</keyword>
<dbReference type="SMART" id="SM01005">
    <property type="entry name" value="Ala_racemase_C"/>
    <property type="match status" value="1"/>
</dbReference>
<comment type="pathway">
    <text evidence="4">Amino-acid biosynthesis; D-alanine biosynthesis; D-alanine from L-alanine: step 1/1.</text>
</comment>
<evidence type="ECO:0000313" key="8">
    <source>
        <dbReference type="EMBL" id="MPW25388.1"/>
    </source>
</evidence>
<dbReference type="Gene3D" id="2.40.37.10">
    <property type="entry name" value="Lyase, Ornithine Decarboxylase, Chain A, domain 1"/>
    <property type="match status" value="1"/>
</dbReference>
<evidence type="ECO:0000313" key="9">
    <source>
        <dbReference type="Proteomes" id="UP000440004"/>
    </source>
</evidence>
<dbReference type="InterPro" id="IPR029066">
    <property type="entry name" value="PLP-binding_barrel"/>
</dbReference>
<dbReference type="PRINTS" id="PR00992">
    <property type="entry name" value="ALARACEMASE"/>
</dbReference>
<evidence type="ECO:0000259" key="7">
    <source>
        <dbReference type="SMART" id="SM01005"/>
    </source>
</evidence>
<evidence type="ECO:0000256" key="2">
    <source>
        <dbReference type="ARBA" id="ARBA00022898"/>
    </source>
</evidence>
<dbReference type="PANTHER" id="PTHR30511">
    <property type="entry name" value="ALANINE RACEMASE"/>
    <property type="match status" value="1"/>
</dbReference>
<dbReference type="Gene3D" id="3.20.20.10">
    <property type="entry name" value="Alanine racemase"/>
    <property type="match status" value="1"/>
</dbReference>
<evidence type="ECO:0000256" key="6">
    <source>
        <dbReference type="PIRSR" id="PIRSR600821-52"/>
    </source>
</evidence>
<dbReference type="InterPro" id="IPR000821">
    <property type="entry name" value="Ala_racemase"/>
</dbReference>
<dbReference type="NCBIfam" id="TIGR00492">
    <property type="entry name" value="alr"/>
    <property type="match status" value="1"/>
</dbReference>
<accession>A0A6A7K7C4</accession>
<feature type="domain" description="Alanine racemase C-terminal" evidence="7">
    <location>
        <begin position="240"/>
        <end position="364"/>
    </location>
</feature>
<name>A0A6A7K7C4_9FIRM</name>
<dbReference type="PROSITE" id="PS00395">
    <property type="entry name" value="ALANINE_RACEMASE"/>
    <property type="match status" value="1"/>
</dbReference>
<dbReference type="InterPro" id="IPR009006">
    <property type="entry name" value="Ala_racemase/Decarboxylase_C"/>
</dbReference>
<dbReference type="FunFam" id="3.20.20.10:FF:000002">
    <property type="entry name" value="Alanine racemase"/>
    <property type="match status" value="1"/>
</dbReference>
<dbReference type="EC" id="5.1.1.1" evidence="4"/>
<feature type="binding site" evidence="4 6">
    <location>
        <position position="130"/>
    </location>
    <ligand>
        <name>substrate</name>
    </ligand>
</feature>
<dbReference type="CDD" id="cd00430">
    <property type="entry name" value="PLPDE_III_AR"/>
    <property type="match status" value="1"/>
</dbReference>
<reference evidence="8 9" key="1">
    <citation type="submission" date="2019-10" db="EMBL/GenBank/DDBJ databases">
        <title>Alkalibaculum tamaniensis sp.nov., a new alkaliphilic acetogen, isolated on methoxylated aromatics from a mud volcano.</title>
        <authorList>
            <person name="Khomyakova M.A."/>
            <person name="Merkel A.Y."/>
            <person name="Bonch-Osmolovskaya E.A."/>
            <person name="Slobodkin A.I."/>
        </authorList>
    </citation>
    <scope>NUCLEOTIDE SEQUENCE [LARGE SCALE GENOMIC DNA]</scope>
    <source>
        <strain evidence="8 9">M08DMB</strain>
    </source>
</reference>
<comment type="cofactor">
    <cofactor evidence="1 4 5">
        <name>pyridoxal 5'-phosphate</name>
        <dbReference type="ChEBI" id="CHEBI:597326"/>
    </cofactor>
</comment>
<dbReference type="InterPro" id="IPR001608">
    <property type="entry name" value="Ala_racemase_N"/>
</dbReference>
<proteinExistence type="inferred from homology"/>
<organism evidence="8 9">
    <name type="scientific">Alkalibaculum sporogenes</name>
    <dbReference type="NCBI Taxonomy" id="2655001"/>
    <lineage>
        <taxon>Bacteria</taxon>
        <taxon>Bacillati</taxon>
        <taxon>Bacillota</taxon>
        <taxon>Clostridia</taxon>
        <taxon>Eubacteriales</taxon>
        <taxon>Eubacteriaceae</taxon>
        <taxon>Alkalibaculum</taxon>
    </lineage>
</organism>
<feature type="active site" description="Proton acceptor; specific for L-alanine" evidence="4">
    <location>
        <position position="261"/>
    </location>
</feature>
<sequence length="378" mass="42676">MRPTWCEIDLDKLIDNYTAIKNHVGQQVELMPVVKADAYGHGAIQCARALMDIGANRFAVAIVDEGIQLRKAGITCPILVLGYIPLEEISNLIKWDLTPTVYTIEFAKKLSDKTNKNQKIHIKLDTGMGRLGFRGFKETISAVETINKLDNINIEGIYSHFAISDALDKSYSYGQIEVFEEVIRELKKRGIEIPLKHFSNSAGIIDLPTSHYNCVRPGIILYGLYPSQEVQKNNIDLKPVKNFKTRISNLNTIHTNESVGYGRKYVANNERVIATLAVGYADGYSRLLSNKGEVILRGQRANVVGTICMDQCMIDVTHIKDVKIGDEVLLYGENLPIEEIAQKMGTINYEVTCMTKERVLKLYYWKNILIKLDNFLIE</sequence>
<dbReference type="GO" id="GO:0030632">
    <property type="term" value="P:D-alanine biosynthetic process"/>
    <property type="evidence" value="ECO:0007669"/>
    <property type="project" value="UniProtKB-UniRule"/>
</dbReference>
<protein>
    <recommendedName>
        <fullName evidence="4">Alanine racemase</fullName>
        <ecNumber evidence="4">5.1.1.1</ecNumber>
    </recommendedName>
</protein>
<dbReference type="SUPFAM" id="SSF51419">
    <property type="entry name" value="PLP-binding barrel"/>
    <property type="match status" value="1"/>
</dbReference>
<evidence type="ECO:0000256" key="1">
    <source>
        <dbReference type="ARBA" id="ARBA00001933"/>
    </source>
</evidence>
<dbReference type="UniPathway" id="UPA00042">
    <property type="reaction ID" value="UER00497"/>
</dbReference>
<dbReference type="Proteomes" id="UP000440004">
    <property type="component" value="Unassembled WGS sequence"/>
</dbReference>
<dbReference type="InterPro" id="IPR020622">
    <property type="entry name" value="Ala_racemase_pyridoxalP-BS"/>
</dbReference>